<reference evidence="2" key="1">
    <citation type="submission" date="2022-03" db="EMBL/GenBank/DDBJ databases">
        <authorList>
            <person name="Lindestad O."/>
        </authorList>
    </citation>
    <scope>NUCLEOTIDE SEQUENCE</scope>
</reference>
<comment type="caution">
    <text evidence="2">The sequence shown here is derived from an EMBL/GenBank/DDBJ whole genome shotgun (WGS) entry which is preliminary data.</text>
</comment>
<gene>
    <name evidence="2" type="primary">jg26126</name>
    <name evidence="2" type="ORF">PAEG_LOCUS19755</name>
</gene>
<accession>A0A8S4S028</accession>
<dbReference type="PANTHER" id="PTHR23227:SF67">
    <property type="entry name" value="CRANIOFACIAL DEVELOPMENT PROTEIN 2-LIKE"/>
    <property type="match status" value="1"/>
</dbReference>
<dbReference type="EMBL" id="CAKXAJ010025762">
    <property type="protein sequence ID" value="CAH2243651.1"/>
    <property type="molecule type" value="Genomic_DNA"/>
</dbReference>
<dbReference type="AlphaFoldDB" id="A0A8S4S028"/>
<feature type="domain" description="Endonuclease/exonuclease/phosphatase" evidence="1">
    <location>
        <begin position="123"/>
        <end position="260"/>
    </location>
</feature>
<dbReference type="Pfam" id="PF14529">
    <property type="entry name" value="Exo_endo_phos_2"/>
    <property type="match status" value="1"/>
</dbReference>
<evidence type="ECO:0000313" key="2">
    <source>
        <dbReference type="EMBL" id="CAH2243651.1"/>
    </source>
</evidence>
<dbReference type="PANTHER" id="PTHR23227">
    <property type="entry name" value="BUCENTAUR RELATED"/>
    <property type="match status" value="1"/>
</dbReference>
<sequence>MGHTWDDHMCYNGRDGPSKYNKWTNEDINIVLAKYSFGGSKGGVTACEVKYILGLSEVRREGEDTTTLESGHVFYYRQGDSPSHGGVGFLVNKVLIDNVVEISSVSSRVAYLIIRLTKRYSLKVVQVYAPTSSHSDTEVEIMYDDIYKALNHTTKAHFSVIMGDFNAKVGTQSGPEFVLGQHGYGSRNHRGQMLVNFLEMNSLFLMNSFFKKRPHRKWTWKSPDNITKNEIDFIITDKRYIFRDVSVISRFNTGSDHRLVRSTLNIDYKLERIRLMKSSLRHEALTKKLKTSFRCLKSHTFLSTRRK</sequence>
<evidence type="ECO:0000259" key="1">
    <source>
        <dbReference type="Pfam" id="PF14529"/>
    </source>
</evidence>
<dbReference type="InterPro" id="IPR027124">
    <property type="entry name" value="Swc5/CFDP1/2"/>
</dbReference>
<protein>
    <submittedName>
        <fullName evidence="2">Jg26126 protein</fullName>
    </submittedName>
</protein>
<dbReference type="OrthoDB" id="5824787at2759"/>
<name>A0A8S4S028_9NEOP</name>
<proteinExistence type="predicted"/>
<dbReference type="GO" id="GO:0003824">
    <property type="term" value="F:catalytic activity"/>
    <property type="evidence" value="ECO:0007669"/>
    <property type="project" value="InterPro"/>
</dbReference>
<keyword evidence="3" id="KW-1185">Reference proteome</keyword>
<dbReference type="InterPro" id="IPR005135">
    <property type="entry name" value="Endo/exonuclease/phosphatase"/>
</dbReference>
<dbReference type="SUPFAM" id="SSF56219">
    <property type="entry name" value="DNase I-like"/>
    <property type="match status" value="1"/>
</dbReference>
<dbReference type="Gene3D" id="3.60.10.10">
    <property type="entry name" value="Endonuclease/exonuclease/phosphatase"/>
    <property type="match status" value="1"/>
</dbReference>
<organism evidence="2 3">
    <name type="scientific">Pararge aegeria aegeria</name>
    <dbReference type="NCBI Taxonomy" id="348720"/>
    <lineage>
        <taxon>Eukaryota</taxon>
        <taxon>Metazoa</taxon>
        <taxon>Ecdysozoa</taxon>
        <taxon>Arthropoda</taxon>
        <taxon>Hexapoda</taxon>
        <taxon>Insecta</taxon>
        <taxon>Pterygota</taxon>
        <taxon>Neoptera</taxon>
        <taxon>Endopterygota</taxon>
        <taxon>Lepidoptera</taxon>
        <taxon>Glossata</taxon>
        <taxon>Ditrysia</taxon>
        <taxon>Papilionoidea</taxon>
        <taxon>Nymphalidae</taxon>
        <taxon>Satyrinae</taxon>
        <taxon>Satyrini</taxon>
        <taxon>Parargina</taxon>
        <taxon>Pararge</taxon>
    </lineage>
</organism>
<dbReference type="Proteomes" id="UP000838756">
    <property type="component" value="Unassembled WGS sequence"/>
</dbReference>
<dbReference type="CDD" id="cd09076">
    <property type="entry name" value="L1-EN"/>
    <property type="match status" value="1"/>
</dbReference>
<dbReference type="InterPro" id="IPR036691">
    <property type="entry name" value="Endo/exonu/phosph_ase_sf"/>
</dbReference>
<evidence type="ECO:0000313" key="3">
    <source>
        <dbReference type="Proteomes" id="UP000838756"/>
    </source>
</evidence>